<organism evidence="2 3">
    <name type="scientific">Cercospora zeae-maydis SCOH1-5</name>
    <dbReference type="NCBI Taxonomy" id="717836"/>
    <lineage>
        <taxon>Eukaryota</taxon>
        <taxon>Fungi</taxon>
        <taxon>Dikarya</taxon>
        <taxon>Ascomycota</taxon>
        <taxon>Pezizomycotina</taxon>
        <taxon>Dothideomycetes</taxon>
        <taxon>Dothideomycetidae</taxon>
        <taxon>Mycosphaerellales</taxon>
        <taxon>Mycosphaerellaceae</taxon>
        <taxon>Cercospora</taxon>
    </lineage>
</organism>
<gene>
    <name evidence="2" type="ORF">CERZMDRAFT_84843</name>
</gene>
<reference evidence="2" key="1">
    <citation type="journal article" date="2020" name="Stud. Mycol.">
        <title>101 Dothideomycetes genomes: a test case for predicting lifestyles and emergence of pathogens.</title>
        <authorList>
            <person name="Haridas S."/>
            <person name="Albert R."/>
            <person name="Binder M."/>
            <person name="Bloem J."/>
            <person name="Labutti K."/>
            <person name="Salamov A."/>
            <person name="Andreopoulos B."/>
            <person name="Baker S."/>
            <person name="Barry K."/>
            <person name="Bills G."/>
            <person name="Bluhm B."/>
            <person name="Cannon C."/>
            <person name="Castanera R."/>
            <person name="Culley D."/>
            <person name="Daum C."/>
            <person name="Ezra D."/>
            <person name="Gonzalez J."/>
            <person name="Henrissat B."/>
            <person name="Kuo A."/>
            <person name="Liang C."/>
            <person name="Lipzen A."/>
            <person name="Lutzoni F."/>
            <person name="Magnuson J."/>
            <person name="Mondo S."/>
            <person name="Nolan M."/>
            <person name="Ohm R."/>
            <person name="Pangilinan J."/>
            <person name="Park H.-J."/>
            <person name="Ramirez L."/>
            <person name="Alfaro M."/>
            <person name="Sun H."/>
            <person name="Tritt A."/>
            <person name="Yoshinaga Y."/>
            <person name="Zwiers L.-H."/>
            <person name="Turgeon B."/>
            <person name="Goodwin S."/>
            <person name="Spatafora J."/>
            <person name="Crous P."/>
            <person name="Grigoriev I."/>
        </authorList>
    </citation>
    <scope>NUCLEOTIDE SEQUENCE</scope>
    <source>
        <strain evidence="2">SCOH1-5</strain>
    </source>
</reference>
<keyword evidence="3" id="KW-1185">Reference proteome</keyword>
<sequence length="123" mass="13618">MTIPFAPRRPPIHPQYTIHDRLWSRRDHHQPRRDPAAPTQFTRLRAASSGDRSGMPAPQASPATLHSTASPGARSATVRPANPSQPRRVRRLFVGTWSSLSLASQRICGRAGVRVVTRLHCST</sequence>
<proteinExistence type="predicted"/>
<dbReference type="Proteomes" id="UP000799539">
    <property type="component" value="Unassembled WGS sequence"/>
</dbReference>
<feature type="compositionally biased region" description="Polar residues" evidence="1">
    <location>
        <begin position="61"/>
        <end position="70"/>
    </location>
</feature>
<evidence type="ECO:0000313" key="3">
    <source>
        <dbReference type="Proteomes" id="UP000799539"/>
    </source>
</evidence>
<feature type="region of interest" description="Disordered" evidence="1">
    <location>
        <begin position="1"/>
        <end position="89"/>
    </location>
</feature>
<evidence type="ECO:0000256" key="1">
    <source>
        <dbReference type="SAM" id="MobiDB-lite"/>
    </source>
</evidence>
<name>A0A6A6FF40_9PEZI</name>
<evidence type="ECO:0000313" key="2">
    <source>
        <dbReference type="EMBL" id="KAF2211858.1"/>
    </source>
</evidence>
<accession>A0A6A6FF40</accession>
<dbReference type="AlphaFoldDB" id="A0A6A6FF40"/>
<dbReference type="EMBL" id="ML992674">
    <property type="protein sequence ID" value="KAF2211858.1"/>
    <property type="molecule type" value="Genomic_DNA"/>
</dbReference>
<protein>
    <submittedName>
        <fullName evidence="2">Uncharacterized protein</fullName>
    </submittedName>
</protein>